<feature type="compositionally biased region" description="Low complexity" evidence="11">
    <location>
        <begin position="283"/>
        <end position="305"/>
    </location>
</feature>
<dbReference type="GO" id="GO:0046872">
    <property type="term" value="F:metal ion binding"/>
    <property type="evidence" value="ECO:0007669"/>
    <property type="project" value="UniProtKB-KW"/>
</dbReference>
<dbReference type="InterPro" id="IPR036397">
    <property type="entry name" value="RNaseH_sf"/>
</dbReference>
<evidence type="ECO:0000256" key="10">
    <source>
        <dbReference type="ARBA" id="ARBA00022842"/>
    </source>
</evidence>
<dbReference type="PROSITE" id="PS50879">
    <property type="entry name" value="RNASE_H_1"/>
    <property type="match status" value="1"/>
</dbReference>
<dbReference type="GO" id="GO:0004523">
    <property type="term" value="F:RNA-DNA hybrid ribonuclease activity"/>
    <property type="evidence" value="ECO:0007669"/>
    <property type="project" value="UniProtKB-EC"/>
</dbReference>
<dbReference type="Pfam" id="PF00075">
    <property type="entry name" value="RNase_H"/>
    <property type="match status" value="1"/>
</dbReference>
<comment type="caution">
    <text evidence="13">The sequence shown here is derived from an EMBL/GenBank/DDBJ whole genome shotgun (WGS) entry which is preliminary data.</text>
</comment>
<evidence type="ECO:0000256" key="4">
    <source>
        <dbReference type="ARBA" id="ARBA00011245"/>
    </source>
</evidence>
<evidence type="ECO:0000256" key="3">
    <source>
        <dbReference type="ARBA" id="ARBA00005300"/>
    </source>
</evidence>
<evidence type="ECO:0000256" key="5">
    <source>
        <dbReference type="ARBA" id="ARBA00012180"/>
    </source>
</evidence>
<dbReference type="PANTHER" id="PTHR10642:SF26">
    <property type="entry name" value="RIBONUCLEASE H1"/>
    <property type="match status" value="1"/>
</dbReference>
<evidence type="ECO:0000259" key="12">
    <source>
        <dbReference type="PROSITE" id="PS50879"/>
    </source>
</evidence>
<feature type="compositionally biased region" description="Gly residues" evidence="11">
    <location>
        <begin position="269"/>
        <end position="282"/>
    </location>
</feature>
<dbReference type="PANTHER" id="PTHR10642">
    <property type="entry name" value="RIBONUCLEASE H1"/>
    <property type="match status" value="1"/>
</dbReference>
<comment type="cofactor">
    <cofactor evidence="2">
        <name>Mg(2+)</name>
        <dbReference type="ChEBI" id="CHEBI:18420"/>
    </cofactor>
</comment>
<evidence type="ECO:0000313" key="14">
    <source>
        <dbReference type="Proteomes" id="UP000222106"/>
    </source>
</evidence>
<dbReference type="SUPFAM" id="SSF53098">
    <property type="entry name" value="Ribonuclease H-like"/>
    <property type="match status" value="1"/>
</dbReference>
<reference evidence="13 14" key="1">
    <citation type="submission" date="2017-10" db="EMBL/GenBank/DDBJ databases">
        <title>Sequencing the genomes of 1000 actinobacteria strains.</title>
        <authorList>
            <person name="Klenk H.-P."/>
        </authorList>
    </citation>
    <scope>NUCLEOTIDE SEQUENCE [LARGE SCALE GENOMIC DNA]</scope>
    <source>
        <strain evidence="13 14">DSM 21838</strain>
    </source>
</reference>
<dbReference type="Gene3D" id="3.30.420.10">
    <property type="entry name" value="Ribonuclease H-like superfamily/Ribonuclease H"/>
    <property type="match status" value="1"/>
</dbReference>
<dbReference type="AlphaFoldDB" id="A0A2A9EGM2"/>
<organism evidence="13 14">
    <name type="scientific">Georgenia soli</name>
    <dbReference type="NCBI Taxonomy" id="638953"/>
    <lineage>
        <taxon>Bacteria</taxon>
        <taxon>Bacillati</taxon>
        <taxon>Actinomycetota</taxon>
        <taxon>Actinomycetes</taxon>
        <taxon>Micrococcales</taxon>
        <taxon>Bogoriellaceae</taxon>
        <taxon>Georgenia</taxon>
    </lineage>
</organism>
<evidence type="ECO:0000313" key="13">
    <source>
        <dbReference type="EMBL" id="PFG38074.1"/>
    </source>
</evidence>
<dbReference type="RefSeq" id="WP_245862037.1">
    <property type="nucleotide sequence ID" value="NZ_PDJI01000004.1"/>
</dbReference>
<evidence type="ECO:0000256" key="7">
    <source>
        <dbReference type="ARBA" id="ARBA00022723"/>
    </source>
</evidence>
<feature type="compositionally biased region" description="Low complexity" evidence="11">
    <location>
        <begin position="77"/>
        <end position="105"/>
    </location>
</feature>
<proteinExistence type="inferred from homology"/>
<dbReference type="CDD" id="cd09278">
    <property type="entry name" value="RNase_HI_prokaryote_like"/>
    <property type="match status" value="1"/>
</dbReference>
<feature type="domain" description="RNase H type-1" evidence="12">
    <location>
        <begin position="113"/>
        <end position="254"/>
    </location>
</feature>
<dbReference type="InterPro" id="IPR002156">
    <property type="entry name" value="RNaseH_domain"/>
</dbReference>
<keyword evidence="10" id="KW-0460">Magnesium</keyword>
<keyword evidence="9" id="KW-0378">Hydrolase</keyword>
<dbReference type="InterPro" id="IPR022892">
    <property type="entry name" value="RNaseHI"/>
</dbReference>
<accession>A0A2A9EGM2</accession>
<comment type="catalytic activity">
    <reaction evidence="1">
        <text>Endonucleolytic cleavage to 5'-phosphomonoester.</text>
        <dbReference type="EC" id="3.1.26.4"/>
    </reaction>
</comment>
<evidence type="ECO:0000256" key="1">
    <source>
        <dbReference type="ARBA" id="ARBA00000077"/>
    </source>
</evidence>
<gene>
    <name evidence="13" type="ORF">ATJ97_0544</name>
</gene>
<dbReference type="Proteomes" id="UP000222106">
    <property type="component" value="Unassembled WGS sequence"/>
</dbReference>
<dbReference type="InterPro" id="IPR050092">
    <property type="entry name" value="RNase_H"/>
</dbReference>
<protein>
    <recommendedName>
        <fullName evidence="5">ribonuclease H</fullName>
        <ecNumber evidence="5">3.1.26.4</ecNumber>
    </recommendedName>
</protein>
<name>A0A2A9EGM2_9MICO</name>
<dbReference type="EMBL" id="PDJI01000004">
    <property type="protein sequence ID" value="PFG38074.1"/>
    <property type="molecule type" value="Genomic_DNA"/>
</dbReference>
<keyword evidence="6" id="KW-0540">Nuclease</keyword>
<feature type="region of interest" description="Disordered" evidence="11">
    <location>
        <begin position="255"/>
        <end position="314"/>
    </location>
</feature>
<dbReference type="GO" id="GO:0043137">
    <property type="term" value="P:DNA replication, removal of RNA primer"/>
    <property type="evidence" value="ECO:0007669"/>
    <property type="project" value="TreeGrafter"/>
</dbReference>
<evidence type="ECO:0000256" key="8">
    <source>
        <dbReference type="ARBA" id="ARBA00022759"/>
    </source>
</evidence>
<sequence length="314" mass="32201">MPRKWSTQTELGQQFGLTARQIGTHLTELGLKDGPSATEKALADGLAAERTLKDGTPFFVWHGEKIAALLTQRGLTPSAPGAPAASGRPATSKAPARARKAGAAADTPPRPTDGYDTVIATDGSALGNPGPTGWAWVDQATGESGSGGLPHGTNNIGELLALREALRHVGPDADLLVRADSQYVINIATKWAKGWKRRGWRKGDGKIPENLELIKEIDELLESRRGRTDFEWVRGHTGDEHNERADVLAVAAAKAASSRGTPSEAAALTGGGAGSRGAGPGAAVGAAGAAVGPAGAADTDVAGPDGAEEPATLW</sequence>
<evidence type="ECO:0000256" key="2">
    <source>
        <dbReference type="ARBA" id="ARBA00001946"/>
    </source>
</evidence>
<dbReference type="InterPro" id="IPR012337">
    <property type="entry name" value="RNaseH-like_sf"/>
</dbReference>
<keyword evidence="14" id="KW-1185">Reference proteome</keyword>
<comment type="subunit">
    <text evidence="4">Monomer.</text>
</comment>
<feature type="region of interest" description="Disordered" evidence="11">
    <location>
        <begin position="76"/>
        <end position="113"/>
    </location>
</feature>
<dbReference type="GO" id="GO:0003676">
    <property type="term" value="F:nucleic acid binding"/>
    <property type="evidence" value="ECO:0007669"/>
    <property type="project" value="InterPro"/>
</dbReference>
<dbReference type="EC" id="3.1.26.4" evidence="5"/>
<evidence type="ECO:0000256" key="9">
    <source>
        <dbReference type="ARBA" id="ARBA00022801"/>
    </source>
</evidence>
<comment type="similarity">
    <text evidence="3">Belongs to the RNase H family.</text>
</comment>
<evidence type="ECO:0000256" key="11">
    <source>
        <dbReference type="SAM" id="MobiDB-lite"/>
    </source>
</evidence>
<keyword evidence="8" id="KW-0255">Endonuclease</keyword>
<keyword evidence="7" id="KW-0479">Metal-binding</keyword>
<evidence type="ECO:0000256" key="6">
    <source>
        <dbReference type="ARBA" id="ARBA00022722"/>
    </source>
</evidence>